<dbReference type="GO" id="GO:0018454">
    <property type="term" value="F:acetoacetyl-CoA reductase activity"/>
    <property type="evidence" value="ECO:0007669"/>
    <property type="project" value="InterPro"/>
</dbReference>
<reference evidence="5 6" key="1">
    <citation type="journal article" date="2013" name="BMC Genomics">
        <title>Genomes of "Spiribacter", a streamlined, successful halophilic bacterium.</title>
        <authorList>
            <person name="Lopez-Perez M."/>
            <person name="Ghai R."/>
            <person name="Leon M.J."/>
            <person name="Rodriguez-Olmos A."/>
            <person name="Copa-Patino J.L."/>
            <person name="Soliveri J."/>
            <person name="Sanchez-Porro C."/>
            <person name="Ventosa A."/>
            <person name="Rodriguez-Valera F."/>
        </authorList>
    </citation>
    <scope>NUCLEOTIDE SEQUENCE [LARGE SCALE GENOMIC DNA]</scope>
    <source>
        <strain evidence="5 6">UAH-SP71</strain>
    </source>
</reference>
<dbReference type="Gene3D" id="3.40.50.720">
    <property type="entry name" value="NAD(P)-binding Rossmann-like Domain"/>
    <property type="match status" value="1"/>
</dbReference>
<comment type="similarity">
    <text evidence="1 3">Belongs to the short-chain dehydrogenases/reductases (SDR) family.</text>
</comment>
<dbReference type="Proteomes" id="UP000017640">
    <property type="component" value="Chromosome"/>
</dbReference>
<evidence type="ECO:0000313" key="6">
    <source>
        <dbReference type="Proteomes" id="UP000017640"/>
    </source>
</evidence>
<dbReference type="Pfam" id="PF00106">
    <property type="entry name" value="adh_short"/>
    <property type="match status" value="1"/>
</dbReference>
<evidence type="ECO:0000256" key="3">
    <source>
        <dbReference type="RuleBase" id="RU000363"/>
    </source>
</evidence>
<dbReference type="HOGENOM" id="CLU_010194_1_3_6"/>
<dbReference type="InterPro" id="IPR036291">
    <property type="entry name" value="NAD(P)-bd_dom_sf"/>
</dbReference>
<dbReference type="PATRIC" id="fig|1335757.3.peg.444"/>
<dbReference type="KEGG" id="spiu:SPICUR_02245"/>
<protein>
    <recommendedName>
        <fullName evidence="4">Ketoreductase domain-containing protein</fullName>
    </recommendedName>
</protein>
<dbReference type="PROSITE" id="PS00061">
    <property type="entry name" value="ADH_SHORT"/>
    <property type="match status" value="1"/>
</dbReference>
<proteinExistence type="inferred from homology"/>
<dbReference type="NCBIfam" id="NF009464">
    <property type="entry name" value="PRK12824.1"/>
    <property type="match status" value="1"/>
</dbReference>
<keyword evidence="2" id="KW-0560">Oxidoreductase</keyword>
<dbReference type="PANTHER" id="PTHR42879:SF2">
    <property type="entry name" value="3-OXOACYL-[ACYL-CARRIER-PROTEIN] REDUCTASE FABG"/>
    <property type="match status" value="1"/>
</dbReference>
<dbReference type="STRING" id="1335757.SPICUR_02245"/>
<evidence type="ECO:0000256" key="2">
    <source>
        <dbReference type="ARBA" id="ARBA00023002"/>
    </source>
</evidence>
<dbReference type="NCBIfam" id="TIGR01829">
    <property type="entry name" value="AcAcCoA_reduct"/>
    <property type="match status" value="1"/>
</dbReference>
<dbReference type="PRINTS" id="PR00080">
    <property type="entry name" value="SDRFAMILY"/>
</dbReference>
<gene>
    <name evidence="5" type="ORF">SPICUR_02245</name>
</gene>
<dbReference type="PRINTS" id="PR00081">
    <property type="entry name" value="GDHRDH"/>
</dbReference>
<organism evidence="5 6">
    <name type="scientific">Spiribacter curvatus</name>
    <dbReference type="NCBI Taxonomy" id="1335757"/>
    <lineage>
        <taxon>Bacteria</taxon>
        <taxon>Pseudomonadati</taxon>
        <taxon>Pseudomonadota</taxon>
        <taxon>Gammaproteobacteria</taxon>
        <taxon>Chromatiales</taxon>
        <taxon>Ectothiorhodospiraceae</taxon>
        <taxon>Spiribacter</taxon>
    </lineage>
</organism>
<feature type="domain" description="Ketoreductase" evidence="4">
    <location>
        <begin position="5"/>
        <end position="186"/>
    </location>
</feature>
<dbReference type="eggNOG" id="COG1028">
    <property type="taxonomic scope" value="Bacteria"/>
</dbReference>
<evidence type="ECO:0000259" key="4">
    <source>
        <dbReference type="SMART" id="SM00822"/>
    </source>
</evidence>
<sequence length="249" mass="26340">MMTQRLALVTGGAGGIGTAICRQLAADGRRIVSTCVDPEAENIEAWVEALRSDGIEADWVQCDVSDHDACVRMAETVQERFGTVDILVNVAGITSDGFLHKMSADSWQKVIDINLSGVFNVTHQFVAGMRQQGFGRVVNISSVNGQSGQFGQTNYSAAKAGMHGFTMALAKEGAPKGVTANTVSPGYVKTSMTDAMPDKVREAIVSQIPAGDMGRPEDIARAVSFLTADEASYINGANLPVNGALFCSF</sequence>
<dbReference type="GO" id="GO:0032787">
    <property type="term" value="P:monocarboxylic acid metabolic process"/>
    <property type="evidence" value="ECO:0007669"/>
    <property type="project" value="UniProtKB-ARBA"/>
</dbReference>
<name>U5T551_9GAMM</name>
<dbReference type="NCBIfam" id="NF009466">
    <property type="entry name" value="PRK12826.1-2"/>
    <property type="match status" value="1"/>
</dbReference>
<dbReference type="AlphaFoldDB" id="U5T551"/>
<dbReference type="PANTHER" id="PTHR42879">
    <property type="entry name" value="3-OXOACYL-(ACYL-CARRIER-PROTEIN) REDUCTASE"/>
    <property type="match status" value="1"/>
</dbReference>
<dbReference type="InterPro" id="IPR002347">
    <property type="entry name" value="SDR_fam"/>
</dbReference>
<dbReference type="InterPro" id="IPR020904">
    <property type="entry name" value="Sc_DH/Rdtase_CS"/>
</dbReference>
<evidence type="ECO:0000313" key="5">
    <source>
        <dbReference type="EMBL" id="AGY91463.1"/>
    </source>
</evidence>
<dbReference type="GO" id="GO:0005737">
    <property type="term" value="C:cytoplasm"/>
    <property type="evidence" value="ECO:0007669"/>
    <property type="project" value="InterPro"/>
</dbReference>
<dbReference type="GO" id="GO:0042619">
    <property type="term" value="P:poly-hydroxybutyrate biosynthetic process"/>
    <property type="evidence" value="ECO:0007669"/>
    <property type="project" value="InterPro"/>
</dbReference>
<evidence type="ECO:0000256" key="1">
    <source>
        <dbReference type="ARBA" id="ARBA00006484"/>
    </source>
</evidence>
<dbReference type="InterPro" id="IPR050259">
    <property type="entry name" value="SDR"/>
</dbReference>
<dbReference type="EMBL" id="CP005990">
    <property type="protein sequence ID" value="AGY91463.1"/>
    <property type="molecule type" value="Genomic_DNA"/>
</dbReference>
<dbReference type="InterPro" id="IPR057326">
    <property type="entry name" value="KR_dom"/>
</dbReference>
<keyword evidence="6" id="KW-1185">Reference proteome</keyword>
<dbReference type="SUPFAM" id="SSF51735">
    <property type="entry name" value="NAD(P)-binding Rossmann-fold domains"/>
    <property type="match status" value="1"/>
</dbReference>
<dbReference type="FunFam" id="3.40.50.720:FF:000173">
    <property type="entry name" value="3-oxoacyl-[acyl-carrier protein] reductase"/>
    <property type="match status" value="1"/>
</dbReference>
<accession>U5T551</accession>
<dbReference type="InterPro" id="IPR011283">
    <property type="entry name" value="Acetoacetyl-CoA_reductase"/>
</dbReference>
<dbReference type="SMART" id="SM00822">
    <property type="entry name" value="PKS_KR"/>
    <property type="match status" value="1"/>
</dbReference>